<evidence type="ECO:0000313" key="2">
    <source>
        <dbReference type="EMBL" id="CAF4291428.1"/>
    </source>
</evidence>
<dbReference type="Proteomes" id="UP000681722">
    <property type="component" value="Unassembled WGS sequence"/>
</dbReference>
<gene>
    <name evidence="1" type="ORF">GPM918_LOCUS33091</name>
    <name evidence="2" type="ORF">SRO942_LOCUS33769</name>
</gene>
<dbReference type="Proteomes" id="UP000663829">
    <property type="component" value="Unassembled WGS sequence"/>
</dbReference>
<keyword evidence="3" id="KW-1185">Reference proteome</keyword>
<dbReference type="AlphaFoldDB" id="A0A815L1M7"/>
<evidence type="ECO:0000313" key="3">
    <source>
        <dbReference type="Proteomes" id="UP000663829"/>
    </source>
</evidence>
<accession>A0A815L1M7</accession>
<reference evidence="1" key="1">
    <citation type="submission" date="2021-02" db="EMBL/GenBank/DDBJ databases">
        <authorList>
            <person name="Nowell W R."/>
        </authorList>
    </citation>
    <scope>NUCLEOTIDE SEQUENCE</scope>
</reference>
<evidence type="ECO:0000313" key="1">
    <source>
        <dbReference type="EMBL" id="CAF1397312.1"/>
    </source>
</evidence>
<feature type="non-terminal residue" evidence="1">
    <location>
        <position position="1"/>
    </location>
</feature>
<dbReference type="EMBL" id="CAJNOQ010017336">
    <property type="protein sequence ID" value="CAF1397312.1"/>
    <property type="molecule type" value="Genomic_DNA"/>
</dbReference>
<dbReference type="EMBL" id="CAJOBC010082753">
    <property type="protein sequence ID" value="CAF4291428.1"/>
    <property type="molecule type" value="Genomic_DNA"/>
</dbReference>
<comment type="caution">
    <text evidence="1">The sequence shown here is derived from an EMBL/GenBank/DDBJ whole genome shotgun (WGS) entry which is preliminary data.</text>
</comment>
<sequence length="66" mass="7642">MIVRGNNYKYTITSDVYPSVTMKSIFPLTCLYIKQKLSIEDGWYCEFDVSGFVLMDLANNKKLHTP</sequence>
<protein>
    <submittedName>
        <fullName evidence="1">Uncharacterized protein</fullName>
    </submittedName>
</protein>
<organism evidence="1 3">
    <name type="scientific">Didymodactylos carnosus</name>
    <dbReference type="NCBI Taxonomy" id="1234261"/>
    <lineage>
        <taxon>Eukaryota</taxon>
        <taxon>Metazoa</taxon>
        <taxon>Spiralia</taxon>
        <taxon>Gnathifera</taxon>
        <taxon>Rotifera</taxon>
        <taxon>Eurotatoria</taxon>
        <taxon>Bdelloidea</taxon>
        <taxon>Philodinida</taxon>
        <taxon>Philodinidae</taxon>
        <taxon>Didymodactylos</taxon>
    </lineage>
</organism>
<proteinExistence type="predicted"/>
<name>A0A815L1M7_9BILA</name>